<keyword evidence="6" id="KW-1185">Reference proteome</keyword>
<comment type="pathway">
    <text evidence="1">Lipid metabolism.</text>
</comment>
<dbReference type="OrthoDB" id="9796839at2"/>
<keyword evidence="2 5" id="KW-0808">Transferase</keyword>
<protein>
    <submittedName>
        <fullName evidence="5">1-acyl-sn-glycerol-3-phosphate acyltransferases</fullName>
    </submittedName>
</protein>
<dbReference type="AlphaFoldDB" id="A0A1Y6CK50"/>
<evidence type="ECO:0000259" key="4">
    <source>
        <dbReference type="SMART" id="SM00563"/>
    </source>
</evidence>
<evidence type="ECO:0000256" key="1">
    <source>
        <dbReference type="ARBA" id="ARBA00005189"/>
    </source>
</evidence>
<gene>
    <name evidence="5" type="ORF">SAMN06296036_12583</name>
</gene>
<dbReference type="CDD" id="cd07988">
    <property type="entry name" value="LPLAT_ABO13168-like"/>
    <property type="match status" value="1"/>
</dbReference>
<dbReference type="GO" id="GO:0006654">
    <property type="term" value="P:phosphatidic acid biosynthetic process"/>
    <property type="evidence" value="ECO:0007669"/>
    <property type="project" value="TreeGrafter"/>
</dbReference>
<dbReference type="Pfam" id="PF01553">
    <property type="entry name" value="Acyltransferase"/>
    <property type="match status" value="1"/>
</dbReference>
<organism evidence="5 6">
    <name type="scientific">Pseudobacteriovorax antillogorgiicola</name>
    <dbReference type="NCBI Taxonomy" id="1513793"/>
    <lineage>
        <taxon>Bacteria</taxon>
        <taxon>Pseudomonadati</taxon>
        <taxon>Bdellovibrionota</taxon>
        <taxon>Oligoflexia</taxon>
        <taxon>Oligoflexales</taxon>
        <taxon>Pseudobacteriovoracaceae</taxon>
        <taxon>Pseudobacteriovorax</taxon>
    </lineage>
</organism>
<evidence type="ECO:0000313" key="6">
    <source>
        <dbReference type="Proteomes" id="UP000192907"/>
    </source>
</evidence>
<dbReference type="PANTHER" id="PTHR10434:SF9">
    <property type="entry name" value="PHOSPHOLIPID_GLYCEROL ACYLTRANSFERASE DOMAIN-CONTAINING PROTEIN"/>
    <property type="match status" value="1"/>
</dbReference>
<dbReference type="SUPFAM" id="SSF69593">
    <property type="entry name" value="Glycerol-3-phosphate (1)-acyltransferase"/>
    <property type="match status" value="1"/>
</dbReference>
<dbReference type="GO" id="GO:0003841">
    <property type="term" value="F:1-acylglycerol-3-phosphate O-acyltransferase activity"/>
    <property type="evidence" value="ECO:0007669"/>
    <property type="project" value="TreeGrafter"/>
</dbReference>
<keyword evidence="3 5" id="KW-0012">Acyltransferase</keyword>
<evidence type="ECO:0000313" key="5">
    <source>
        <dbReference type="EMBL" id="SMF70049.1"/>
    </source>
</evidence>
<dbReference type="SMART" id="SM00563">
    <property type="entry name" value="PlsC"/>
    <property type="match status" value="1"/>
</dbReference>
<name>A0A1Y6CK50_9BACT</name>
<feature type="domain" description="Phospholipid/glycerol acyltransferase" evidence="4">
    <location>
        <begin position="36"/>
        <end position="148"/>
    </location>
</feature>
<proteinExistence type="predicted"/>
<dbReference type="Proteomes" id="UP000192907">
    <property type="component" value="Unassembled WGS sequence"/>
</dbReference>
<dbReference type="RefSeq" id="WP_132324117.1">
    <property type="nucleotide sequence ID" value="NZ_FWZT01000025.1"/>
</dbReference>
<accession>A0A1Y6CK50</accession>
<sequence length="203" mass="22763">MKPNKTYPIRRMIGRSVLKLLGWKAVPMQHNVKKAVVLMAPHSSTWDIVIGLGTLFATDLKLNWVGKKELFEGPMGRFFKAWGGVSLDREKTRNLVEAVTEEFANRDEFLYGLAPEGTRAYTDCWRSGFYHIAVGAKVPIVFYYIDFKTKVAGCGPILYPTGDIEADMKVIQDFYQGITPRNPKNCGSIALRSSPNLKARASV</sequence>
<dbReference type="InterPro" id="IPR002123">
    <property type="entry name" value="Plipid/glycerol_acylTrfase"/>
</dbReference>
<dbReference type="PANTHER" id="PTHR10434">
    <property type="entry name" value="1-ACYL-SN-GLYCEROL-3-PHOSPHATE ACYLTRANSFERASE"/>
    <property type="match status" value="1"/>
</dbReference>
<dbReference type="STRING" id="1513793.SAMN06296036_12583"/>
<evidence type="ECO:0000256" key="2">
    <source>
        <dbReference type="ARBA" id="ARBA00022679"/>
    </source>
</evidence>
<reference evidence="6" key="1">
    <citation type="submission" date="2017-04" db="EMBL/GenBank/DDBJ databases">
        <authorList>
            <person name="Varghese N."/>
            <person name="Submissions S."/>
        </authorList>
    </citation>
    <scope>NUCLEOTIDE SEQUENCE [LARGE SCALE GENOMIC DNA]</scope>
    <source>
        <strain evidence="6">RKEM611</strain>
    </source>
</reference>
<evidence type="ECO:0000256" key="3">
    <source>
        <dbReference type="ARBA" id="ARBA00023315"/>
    </source>
</evidence>
<dbReference type="EMBL" id="FWZT01000025">
    <property type="protein sequence ID" value="SMF70049.1"/>
    <property type="molecule type" value="Genomic_DNA"/>
</dbReference>